<sequence>MDIVKEGANNTGKEPIDDVLEQVIDNDTLVYFLSGRYKLNTNHRHVGL</sequence>
<protein>
    <submittedName>
        <fullName evidence="1">Uncharacterized protein</fullName>
    </submittedName>
</protein>
<dbReference type="Proteomes" id="UP001501729">
    <property type="component" value="Unassembled WGS sequence"/>
</dbReference>
<name>A0AAV3UHV7_9EURY</name>
<accession>A0AAV3UHV7</accession>
<evidence type="ECO:0000313" key="1">
    <source>
        <dbReference type="EMBL" id="GAA5050769.1"/>
    </source>
</evidence>
<proteinExistence type="predicted"/>
<comment type="caution">
    <text evidence="1">The sequence shown here is derived from an EMBL/GenBank/DDBJ whole genome shotgun (WGS) entry which is preliminary data.</text>
</comment>
<evidence type="ECO:0000313" key="2">
    <source>
        <dbReference type="Proteomes" id="UP001501729"/>
    </source>
</evidence>
<dbReference type="RefSeq" id="WP_227777743.1">
    <property type="nucleotide sequence ID" value="NZ_BAABKX010000008.1"/>
</dbReference>
<keyword evidence="2" id="KW-1185">Reference proteome</keyword>
<dbReference type="AlphaFoldDB" id="A0AAV3UHV7"/>
<dbReference type="EMBL" id="BAABKX010000008">
    <property type="protein sequence ID" value="GAA5050769.1"/>
    <property type="molecule type" value="Genomic_DNA"/>
</dbReference>
<dbReference type="GeneID" id="68616045"/>
<organism evidence="1 2">
    <name type="scientific">Haladaptatus pallidirubidus</name>
    <dbReference type="NCBI Taxonomy" id="1008152"/>
    <lineage>
        <taxon>Archaea</taxon>
        <taxon>Methanobacteriati</taxon>
        <taxon>Methanobacteriota</taxon>
        <taxon>Stenosarchaea group</taxon>
        <taxon>Halobacteria</taxon>
        <taxon>Halobacteriales</taxon>
        <taxon>Haladaptataceae</taxon>
        <taxon>Haladaptatus</taxon>
    </lineage>
</organism>
<gene>
    <name evidence="1" type="ORF">GCM10025751_25280</name>
</gene>
<reference evidence="1 2" key="1">
    <citation type="journal article" date="2019" name="Int. J. Syst. Evol. Microbiol.">
        <title>The Global Catalogue of Microorganisms (GCM) 10K type strain sequencing project: providing services to taxonomists for standard genome sequencing and annotation.</title>
        <authorList>
            <consortium name="The Broad Institute Genomics Platform"/>
            <consortium name="The Broad Institute Genome Sequencing Center for Infectious Disease"/>
            <person name="Wu L."/>
            <person name="Ma J."/>
        </authorList>
    </citation>
    <scope>NUCLEOTIDE SEQUENCE [LARGE SCALE GENOMIC DNA]</scope>
    <source>
        <strain evidence="1 2">JCM 17504</strain>
    </source>
</reference>